<feature type="transmembrane region" description="Helical" evidence="6">
    <location>
        <begin position="260"/>
        <end position="285"/>
    </location>
</feature>
<feature type="transmembrane region" description="Helical" evidence="6">
    <location>
        <begin position="221"/>
        <end position="240"/>
    </location>
</feature>
<feature type="transmembrane region" description="Helical" evidence="6">
    <location>
        <begin position="434"/>
        <end position="454"/>
    </location>
</feature>
<keyword evidence="9" id="KW-1185">Reference proteome</keyword>
<dbReference type="Gene3D" id="1.20.1250.20">
    <property type="entry name" value="MFS general substrate transporter like domains"/>
    <property type="match status" value="1"/>
</dbReference>
<comment type="caution">
    <text evidence="8">The sequence shown here is derived from an EMBL/GenBank/DDBJ whole genome shotgun (WGS) entry which is preliminary data.</text>
</comment>
<keyword evidence="3 6" id="KW-0812">Transmembrane</keyword>
<dbReference type="GO" id="GO:0022857">
    <property type="term" value="F:transmembrane transporter activity"/>
    <property type="evidence" value="ECO:0007669"/>
    <property type="project" value="InterPro"/>
</dbReference>
<keyword evidence="5 6" id="KW-0472">Membrane</keyword>
<proteinExistence type="predicted"/>
<dbReference type="Proteomes" id="UP000078224">
    <property type="component" value="Unassembled WGS sequence"/>
</dbReference>
<feature type="transmembrane region" description="Helical" evidence="6">
    <location>
        <begin position="101"/>
        <end position="125"/>
    </location>
</feature>
<evidence type="ECO:0000256" key="4">
    <source>
        <dbReference type="ARBA" id="ARBA00022989"/>
    </source>
</evidence>
<feature type="domain" description="Major facilitator superfamily (MFS) profile" evidence="7">
    <location>
        <begin position="10"/>
        <end position="456"/>
    </location>
</feature>
<dbReference type="PATRIC" id="fig|1354272.4.peg.437"/>
<feature type="transmembrane region" description="Helical" evidence="6">
    <location>
        <begin position="75"/>
        <end position="95"/>
    </location>
</feature>
<feature type="transmembrane region" description="Helical" evidence="6">
    <location>
        <begin position="325"/>
        <end position="343"/>
    </location>
</feature>
<organism evidence="8 9">
    <name type="scientific">Providencia heimbachae ATCC 35613</name>
    <dbReference type="NCBI Taxonomy" id="1354272"/>
    <lineage>
        <taxon>Bacteria</taxon>
        <taxon>Pseudomonadati</taxon>
        <taxon>Pseudomonadota</taxon>
        <taxon>Gammaproteobacteria</taxon>
        <taxon>Enterobacterales</taxon>
        <taxon>Morganellaceae</taxon>
        <taxon>Providencia</taxon>
    </lineage>
</organism>
<dbReference type="Pfam" id="PF07690">
    <property type="entry name" value="MFS_1"/>
    <property type="match status" value="1"/>
</dbReference>
<dbReference type="InterPro" id="IPR011701">
    <property type="entry name" value="MFS"/>
</dbReference>
<sequence>MAKFNLPKYYILALALPIFLASLSTSITNIAVPSLMLPFDTTFTQVQWVIVAYLVTLTSAAIMTGSLADRVDLRVILLSSLSLFLFSSILCGFSPSINWLIGYRIVQGVAAAGMMNSTMALIAGLNAKNKAGFAMGLIGSLSAIGTATGPTLGGFLINLWGWQAIFLINIPIAAIALFLVFSLIPKNPLPKNPRKPIDFLGIFVLTITIAVYVFSLVNWGQYSYVFMVLALIGIITFVIIEKQSTHPALSITLLKQPALLIGSTLSLLVATVMMTTLVIGPFYLLKTLELAPWQMGMVMSCGPIAAACLGLPAGKLVDKIGANNVIIYALTCMVSGFTLLAYLAQHLSVALYILFTILITSGYAAFQAANNKAILFDIDSSQKALLAGIINLSRNLGLINGAALMTTLFAYAAGNTLSEKVSSQSVVNGFQLTFSVSAALMMIAIVLILLYTYFAKRKAT</sequence>
<evidence type="ECO:0000259" key="7">
    <source>
        <dbReference type="PROSITE" id="PS50850"/>
    </source>
</evidence>
<dbReference type="AlphaFoldDB" id="A0A1B7K2R1"/>
<evidence type="ECO:0000313" key="8">
    <source>
        <dbReference type="EMBL" id="OAT54433.1"/>
    </source>
</evidence>
<feature type="transmembrane region" description="Helical" evidence="6">
    <location>
        <begin position="50"/>
        <end position="68"/>
    </location>
</feature>
<dbReference type="Gene3D" id="1.20.1720.10">
    <property type="entry name" value="Multidrug resistance protein D"/>
    <property type="match status" value="1"/>
</dbReference>
<evidence type="ECO:0000256" key="5">
    <source>
        <dbReference type="ARBA" id="ARBA00023136"/>
    </source>
</evidence>
<protein>
    <submittedName>
        <fullName evidence="8">Multidrug resistance protein B</fullName>
    </submittedName>
</protein>
<dbReference type="PANTHER" id="PTHR42718:SF9">
    <property type="entry name" value="MAJOR FACILITATOR SUPERFAMILY MULTIDRUG TRANSPORTER MFSC"/>
    <property type="match status" value="1"/>
</dbReference>
<dbReference type="PROSITE" id="PS50850">
    <property type="entry name" value="MFS"/>
    <property type="match status" value="1"/>
</dbReference>
<feature type="transmembrane region" description="Helical" evidence="6">
    <location>
        <begin position="349"/>
        <end position="366"/>
    </location>
</feature>
<evidence type="ECO:0000256" key="6">
    <source>
        <dbReference type="SAM" id="Phobius"/>
    </source>
</evidence>
<feature type="transmembrane region" description="Helical" evidence="6">
    <location>
        <begin position="291"/>
        <end position="313"/>
    </location>
</feature>
<comment type="subcellular location">
    <subcellularLocation>
        <location evidence="1">Membrane</location>
        <topology evidence="1">Multi-pass membrane protein</topology>
    </subcellularLocation>
</comment>
<dbReference type="CDD" id="cd17321">
    <property type="entry name" value="MFS_MMR_MDR_like"/>
    <property type="match status" value="1"/>
</dbReference>
<dbReference type="EMBL" id="LXEW01000010">
    <property type="protein sequence ID" value="OAT54433.1"/>
    <property type="molecule type" value="Genomic_DNA"/>
</dbReference>
<feature type="transmembrane region" description="Helical" evidence="6">
    <location>
        <begin position="137"/>
        <end position="157"/>
    </location>
</feature>
<evidence type="ECO:0000256" key="2">
    <source>
        <dbReference type="ARBA" id="ARBA00022448"/>
    </source>
</evidence>
<keyword evidence="4 6" id="KW-1133">Transmembrane helix</keyword>
<dbReference type="RefSeq" id="WP_169817204.1">
    <property type="nucleotide sequence ID" value="NZ_LXEW01000010.1"/>
</dbReference>
<dbReference type="GO" id="GO:0016020">
    <property type="term" value="C:membrane"/>
    <property type="evidence" value="ECO:0007669"/>
    <property type="project" value="UniProtKB-SubCell"/>
</dbReference>
<dbReference type="PRINTS" id="PR01036">
    <property type="entry name" value="TCRTETB"/>
</dbReference>
<dbReference type="InterPro" id="IPR036259">
    <property type="entry name" value="MFS_trans_sf"/>
</dbReference>
<keyword evidence="2" id="KW-0813">Transport</keyword>
<reference evidence="8 9" key="1">
    <citation type="submission" date="2016-04" db="EMBL/GenBank/DDBJ databases">
        <title>ATOL: Assembling a taxonomically balanced genome-scale reconstruction of the evolutionary history of the Enterobacteriaceae.</title>
        <authorList>
            <person name="Plunkett G.III."/>
            <person name="Neeno-Eckwall E.C."/>
            <person name="Glasner J.D."/>
            <person name="Perna N.T."/>
        </authorList>
    </citation>
    <scope>NUCLEOTIDE SEQUENCE [LARGE SCALE GENOMIC DNA]</scope>
    <source>
        <strain evidence="8 9">ATCC 35613</strain>
    </source>
</reference>
<evidence type="ECO:0000256" key="3">
    <source>
        <dbReference type="ARBA" id="ARBA00022692"/>
    </source>
</evidence>
<feature type="transmembrane region" description="Helical" evidence="6">
    <location>
        <begin position="163"/>
        <end position="184"/>
    </location>
</feature>
<dbReference type="PANTHER" id="PTHR42718">
    <property type="entry name" value="MAJOR FACILITATOR SUPERFAMILY MULTIDRUG TRANSPORTER MFSC"/>
    <property type="match status" value="1"/>
</dbReference>
<evidence type="ECO:0000256" key="1">
    <source>
        <dbReference type="ARBA" id="ARBA00004141"/>
    </source>
</evidence>
<evidence type="ECO:0000313" key="9">
    <source>
        <dbReference type="Proteomes" id="UP000078224"/>
    </source>
</evidence>
<feature type="transmembrane region" description="Helical" evidence="6">
    <location>
        <begin position="396"/>
        <end position="414"/>
    </location>
</feature>
<dbReference type="SUPFAM" id="SSF103473">
    <property type="entry name" value="MFS general substrate transporter"/>
    <property type="match status" value="1"/>
</dbReference>
<accession>A0A1B7K2R1</accession>
<name>A0A1B7K2R1_9GAMM</name>
<gene>
    <name evidence="8" type="ORF">M998_0424</name>
</gene>
<dbReference type="InterPro" id="IPR020846">
    <property type="entry name" value="MFS_dom"/>
</dbReference>
<feature type="transmembrane region" description="Helical" evidence="6">
    <location>
        <begin position="196"/>
        <end position="215"/>
    </location>
</feature>